<reference evidence="24 25" key="1">
    <citation type="journal article" date="2006" name="Genome Biol.">
        <title>Genomic analysis reveals that Pseudomonas aeruginosa virulence is combinatorial.</title>
        <authorList>
            <person name="Lee D.G."/>
            <person name="Urbach J.M."/>
            <person name="Wu G."/>
            <person name="Liberati N.T."/>
            <person name="Feinbaum R.L."/>
            <person name="Miyata S."/>
            <person name="Diggins L.T."/>
            <person name="He J."/>
            <person name="Saucier M."/>
            <person name="Deziel E."/>
            <person name="Friedman L."/>
            <person name="Li L."/>
            <person name="Grills G."/>
            <person name="Montgomery K."/>
            <person name="Kucherlapati R."/>
            <person name="Rahme L.G."/>
            <person name="Ausubel F.M."/>
        </authorList>
    </citation>
    <scope>NUCLEOTIDE SEQUENCE [LARGE SCALE GENOMIC DNA]</scope>
    <source>
        <strain evidence="24 25">UCBPP-PA14</strain>
    </source>
</reference>
<feature type="domain" description="Response regulatory" evidence="20">
    <location>
        <begin position="959"/>
        <end position="1078"/>
    </location>
</feature>
<name>A0A0H2ZFM4_PSEAB</name>
<dbReference type="InterPro" id="IPR008207">
    <property type="entry name" value="Sig_transdc_His_kin_Hpt_dom"/>
</dbReference>
<protein>
    <recommendedName>
        <fullName evidence="3">histidine kinase</fullName>
        <ecNumber evidence="3">2.7.13.3</ecNumber>
    </recommendedName>
</protein>
<dbReference type="CDD" id="cd00130">
    <property type="entry name" value="PAS"/>
    <property type="match status" value="1"/>
</dbReference>
<feature type="domain" description="Histidine kinase" evidence="19">
    <location>
        <begin position="716"/>
        <end position="937"/>
    </location>
</feature>
<feature type="transmembrane region" description="Helical" evidence="18">
    <location>
        <begin position="527"/>
        <end position="554"/>
    </location>
</feature>
<keyword evidence="7" id="KW-0808">Transferase</keyword>
<dbReference type="InterPro" id="IPR004358">
    <property type="entry name" value="Sig_transdc_His_kin-like_C"/>
</dbReference>
<dbReference type="FunFam" id="3.30.565.10:FF:000010">
    <property type="entry name" value="Sensor histidine kinase RcsC"/>
    <property type="match status" value="1"/>
</dbReference>
<dbReference type="InterPro" id="IPR035965">
    <property type="entry name" value="PAS-like_dom_sf"/>
</dbReference>
<evidence type="ECO:0000256" key="17">
    <source>
        <dbReference type="PROSITE-ProRule" id="PRU00169"/>
    </source>
</evidence>
<dbReference type="Pfam" id="PF01627">
    <property type="entry name" value="Hpt"/>
    <property type="match status" value="1"/>
</dbReference>
<evidence type="ECO:0000259" key="21">
    <source>
        <dbReference type="PROSITE" id="PS50112"/>
    </source>
</evidence>
<evidence type="ECO:0000256" key="12">
    <source>
        <dbReference type="ARBA" id="ARBA00022840"/>
    </source>
</evidence>
<dbReference type="PROSITE" id="PS50110">
    <property type="entry name" value="RESPONSE_REGULATORY"/>
    <property type="match status" value="1"/>
</dbReference>
<evidence type="ECO:0000259" key="22">
    <source>
        <dbReference type="PROSITE" id="PS50113"/>
    </source>
</evidence>
<proteinExistence type="predicted"/>
<keyword evidence="5" id="KW-0997">Cell inner membrane</keyword>
<dbReference type="SUPFAM" id="SSF52172">
    <property type="entry name" value="CheY-like"/>
    <property type="match status" value="1"/>
</dbReference>
<dbReference type="InterPro" id="IPR036641">
    <property type="entry name" value="HPT_dom_sf"/>
</dbReference>
<evidence type="ECO:0000256" key="13">
    <source>
        <dbReference type="ARBA" id="ARBA00022989"/>
    </source>
</evidence>
<accession>A0A0H2ZFM4</accession>
<keyword evidence="4" id="KW-1003">Cell membrane</keyword>
<dbReference type="Pfam" id="PF00072">
    <property type="entry name" value="Response_reg"/>
    <property type="match status" value="1"/>
</dbReference>
<dbReference type="InterPro" id="IPR003594">
    <property type="entry name" value="HATPase_dom"/>
</dbReference>
<dbReference type="CDD" id="cd13707">
    <property type="entry name" value="PBP2_BvgS_D2"/>
    <property type="match status" value="1"/>
</dbReference>
<keyword evidence="15 18" id="KW-0472">Membrane</keyword>
<dbReference type="InterPro" id="IPR011006">
    <property type="entry name" value="CheY-like_superfamily"/>
</dbReference>
<comment type="subcellular location">
    <subcellularLocation>
        <location evidence="2">Cell inner membrane</location>
        <topology evidence="2">Multi-pass membrane protein</topology>
    </subcellularLocation>
</comment>
<keyword evidence="10" id="KW-0547">Nucleotide-binding</keyword>
<dbReference type="GO" id="GO:0000155">
    <property type="term" value="F:phosphorelay sensor kinase activity"/>
    <property type="evidence" value="ECO:0007669"/>
    <property type="project" value="InterPro"/>
</dbReference>
<sequence>MRSKLFLLFFCLLLSGGRLFAIEAHPSLTLFSQLRIEHEDMAIAEDDWAWLRHKGHLRLGAALDETSPFNVRLDDENYEGITADVATLVGQLLGMRIKVVSFDTHADAVAALAAGKIDLLGSHYSSAGDSSLVLSQPYARDRLAVFKRMGEKRNSPEDLAGLSVAVAREHVGELRQRFPRARFVVFGSHDEAVAAVAFGHTDLYLDDVLSAYHRINRSYYGYVRFERFADARLEGGYGFLLRRGDTNLLRVVNSAIGAINQDRLESIARRWVGSGSLPTGQRIALTPQESRWIARHPVVRLVINDDLAPLAFFNSDETFSGIASDLLDMISRRTGLHFQVTPRSGGFPEQIGVLARKEADLAIMSRSSKREEMLRFTRSFLSTSYVLVTRADDKGRAESPGSLDGKRIAIPAGHVGMQQVRERYPQASIVEVGVALDAMNLVYEGRADAAVVPLVTARYYIVRLFRERLAIADLVPIGAATAHFAVRRGDAELQSILDKALLSISPDDLSDIVNRWRSPPGMSGQTWVDYILVITEILAIAAALLLFCLGWVTYQRRQIRARARVEQALSDQLRFVEALTDCMPPPLYVRDVNGRMLSCNRSYLQSVGLSSEEVMNRTVLELPMENFETAPEFHRSYLMAMREGRTIEAVYPVALGGRERWIDHWIQPFRDSSGTIRGVICGWLDITEHRQLIDELEEAKNLADEASRAKTTFLATMSHEIRTPMNAVIGILELALKRAETGRVDRSSIEIAYASAKSLLELIGDILDIARIESGRLSLSPKRANLRELVESVARVFEGLARQKRLSLVLEIDSSINGDVLLDAMRFKQILSNLVSNAIKFTDEGSIRIRIDGRQVEPSLLQVNLCVEDTGIGISLGDQQQLFRPFAQVNRNLQNTEGTGLGLVISRSLCEMMGGRLVMSSELGQGTRIDVELRLQVLEPIVENVRAIPLGSRQARRLQVLVVDDHAVNRQILHQQLSFLGHDVEEAENGLNALNLWHGQPFDMVITDCHMPLMSGSDLARSIRQEERENGEEPVVIIGLTADAQPEEIERCIQAGMNECLIKPIGLDVLEERLLALGFADDDLPVTIDAEPVAIPSDPRLYDLDSLHALTGGEPTMLRRLLDELLTSNRKDLETLEGLVQRQETGELAELAHRIKGAARVVRGEQLVESCRRLEDACLSPNASFAWVEECAVGVKLAILALDESLVEECTD</sequence>
<evidence type="ECO:0000256" key="7">
    <source>
        <dbReference type="ARBA" id="ARBA00022679"/>
    </source>
</evidence>
<evidence type="ECO:0000256" key="16">
    <source>
        <dbReference type="PROSITE-ProRule" id="PRU00110"/>
    </source>
</evidence>
<keyword evidence="14" id="KW-0902">Two-component regulatory system</keyword>
<feature type="modified residue" description="Phosphohistidine" evidence="16">
    <location>
        <position position="1153"/>
    </location>
</feature>
<feature type="modified residue" description="4-aspartylphosphate" evidence="17">
    <location>
        <position position="1008"/>
    </location>
</feature>
<keyword evidence="11" id="KW-0418">Kinase</keyword>
<dbReference type="InterPro" id="IPR000700">
    <property type="entry name" value="PAS-assoc_C"/>
</dbReference>
<dbReference type="Gene3D" id="3.40.190.10">
    <property type="entry name" value="Periplasmic binding protein-like II"/>
    <property type="match status" value="4"/>
</dbReference>
<dbReference type="SUPFAM" id="SSF55785">
    <property type="entry name" value="PYP-like sensor domain (PAS domain)"/>
    <property type="match status" value="1"/>
</dbReference>
<dbReference type="SMART" id="SM00448">
    <property type="entry name" value="REC"/>
    <property type="match status" value="1"/>
</dbReference>
<dbReference type="EC" id="2.7.13.3" evidence="3"/>
<keyword evidence="12" id="KW-0067">ATP-binding</keyword>
<dbReference type="PROSITE" id="PS50109">
    <property type="entry name" value="HIS_KIN"/>
    <property type="match status" value="1"/>
</dbReference>
<dbReference type="Gene3D" id="1.10.287.130">
    <property type="match status" value="1"/>
</dbReference>
<dbReference type="InterPro" id="IPR000014">
    <property type="entry name" value="PAS"/>
</dbReference>
<dbReference type="RefSeq" id="WP_003137721.1">
    <property type="nucleotide sequence ID" value="NC_008463.1"/>
</dbReference>
<dbReference type="NCBIfam" id="TIGR00229">
    <property type="entry name" value="sensory_box"/>
    <property type="match status" value="1"/>
</dbReference>
<dbReference type="SMART" id="SM00387">
    <property type="entry name" value="HATPase_c"/>
    <property type="match status" value="1"/>
</dbReference>
<dbReference type="GO" id="GO:0009927">
    <property type="term" value="F:histidine phosphotransfer kinase activity"/>
    <property type="evidence" value="ECO:0007669"/>
    <property type="project" value="TreeGrafter"/>
</dbReference>
<evidence type="ECO:0000256" key="11">
    <source>
        <dbReference type="ARBA" id="ARBA00022777"/>
    </source>
</evidence>
<evidence type="ECO:0000256" key="9">
    <source>
        <dbReference type="ARBA" id="ARBA00022729"/>
    </source>
</evidence>
<keyword evidence="13 18" id="KW-1133">Transmembrane helix</keyword>
<dbReference type="PROSITE" id="PS50894">
    <property type="entry name" value="HPT"/>
    <property type="match status" value="1"/>
</dbReference>
<evidence type="ECO:0000256" key="6">
    <source>
        <dbReference type="ARBA" id="ARBA00022553"/>
    </source>
</evidence>
<organism evidence="24 25">
    <name type="scientific">Pseudomonas aeruginosa (strain UCBPP-PA14)</name>
    <dbReference type="NCBI Taxonomy" id="208963"/>
    <lineage>
        <taxon>Bacteria</taxon>
        <taxon>Pseudomonadati</taxon>
        <taxon>Pseudomonadota</taxon>
        <taxon>Gammaproteobacteria</taxon>
        <taxon>Pseudomonadales</taxon>
        <taxon>Pseudomonadaceae</taxon>
        <taxon>Pseudomonas</taxon>
    </lineage>
</organism>
<dbReference type="SUPFAM" id="SSF53850">
    <property type="entry name" value="Periplasmic binding protein-like II"/>
    <property type="match status" value="2"/>
</dbReference>
<dbReference type="InterPro" id="IPR036097">
    <property type="entry name" value="HisK_dim/P_sf"/>
</dbReference>
<feature type="domain" description="HPt" evidence="23">
    <location>
        <begin position="1114"/>
        <end position="1212"/>
    </location>
</feature>
<evidence type="ECO:0000313" key="24">
    <source>
        <dbReference type="EMBL" id="ABJ13222.1"/>
    </source>
</evidence>
<dbReference type="Gene3D" id="1.20.120.160">
    <property type="entry name" value="HPT domain"/>
    <property type="match status" value="1"/>
</dbReference>
<dbReference type="InterPro" id="IPR003661">
    <property type="entry name" value="HisK_dim/P_dom"/>
</dbReference>
<dbReference type="InterPro" id="IPR005467">
    <property type="entry name" value="His_kinase_dom"/>
</dbReference>
<evidence type="ECO:0000256" key="2">
    <source>
        <dbReference type="ARBA" id="ARBA00004429"/>
    </source>
</evidence>
<evidence type="ECO:0000256" key="3">
    <source>
        <dbReference type="ARBA" id="ARBA00012438"/>
    </source>
</evidence>
<comment type="catalytic activity">
    <reaction evidence="1">
        <text>ATP + protein L-histidine = ADP + protein N-phospho-L-histidine.</text>
        <dbReference type="EC" id="2.7.13.3"/>
    </reaction>
</comment>
<dbReference type="PRINTS" id="PR00344">
    <property type="entry name" value="BCTRLSENSOR"/>
</dbReference>
<dbReference type="SUPFAM" id="SSF47384">
    <property type="entry name" value="Homodimeric domain of signal transducing histidine kinase"/>
    <property type="match status" value="1"/>
</dbReference>
<evidence type="ECO:0000259" key="23">
    <source>
        <dbReference type="PROSITE" id="PS50894"/>
    </source>
</evidence>
<dbReference type="Gene3D" id="3.40.50.2300">
    <property type="match status" value="1"/>
</dbReference>
<dbReference type="BioCyc" id="PAER208963:G1G74-1060-MONOMER"/>
<evidence type="ECO:0000256" key="10">
    <source>
        <dbReference type="ARBA" id="ARBA00022741"/>
    </source>
</evidence>
<dbReference type="GO" id="GO:0005886">
    <property type="term" value="C:plasma membrane"/>
    <property type="evidence" value="ECO:0007669"/>
    <property type="project" value="UniProtKB-SubCell"/>
</dbReference>
<dbReference type="SUPFAM" id="SSF55874">
    <property type="entry name" value="ATPase domain of HSP90 chaperone/DNA topoisomerase II/histidine kinase"/>
    <property type="match status" value="1"/>
</dbReference>
<dbReference type="InterPro" id="IPR001789">
    <property type="entry name" value="Sig_transdc_resp-reg_receiver"/>
</dbReference>
<feature type="domain" description="PAS" evidence="21">
    <location>
        <begin position="572"/>
        <end position="622"/>
    </location>
</feature>
<keyword evidence="9" id="KW-0732">Signal</keyword>
<dbReference type="GO" id="GO:0005524">
    <property type="term" value="F:ATP binding"/>
    <property type="evidence" value="ECO:0007669"/>
    <property type="project" value="UniProtKB-KW"/>
</dbReference>
<gene>
    <name evidence="24" type="ordered locus">PA14_12820</name>
</gene>
<evidence type="ECO:0000259" key="19">
    <source>
        <dbReference type="PROSITE" id="PS50109"/>
    </source>
</evidence>
<evidence type="ECO:0000256" key="18">
    <source>
        <dbReference type="SAM" id="Phobius"/>
    </source>
</evidence>
<dbReference type="SMART" id="SM00388">
    <property type="entry name" value="HisKA"/>
    <property type="match status" value="1"/>
</dbReference>
<dbReference type="AlphaFoldDB" id="A0A0H2ZFM4"/>
<dbReference type="KEGG" id="pau:PA14_12820"/>
<dbReference type="PROSITE" id="PS50112">
    <property type="entry name" value="PAS"/>
    <property type="match status" value="1"/>
</dbReference>
<dbReference type="SMART" id="SM00091">
    <property type="entry name" value="PAS"/>
    <property type="match status" value="1"/>
</dbReference>
<keyword evidence="8 18" id="KW-0812">Transmembrane</keyword>
<feature type="domain" description="PAC" evidence="22">
    <location>
        <begin position="645"/>
        <end position="698"/>
    </location>
</feature>
<dbReference type="PANTHER" id="PTHR43047">
    <property type="entry name" value="TWO-COMPONENT HISTIDINE PROTEIN KINASE"/>
    <property type="match status" value="1"/>
</dbReference>
<dbReference type="SMART" id="SM00062">
    <property type="entry name" value="PBPb"/>
    <property type="match status" value="2"/>
</dbReference>
<dbReference type="InterPro" id="IPR013656">
    <property type="entry name" value="PAS_4"/>
</dbReference>
<dbReference type="InterPro" id="IPR036890">
    <property type="entry name" value="HATPase_C_sf"/>
</dbReference>
<dbReference type="CDD" id="cd16922">
    <property type="entry name" value="HATPase_EvgS-ArcB-TorS-like"/>
    <property type="match status" value="1"/>
</dbReference>
<dbReference type="Proteomes" id="UP000000653">
    <property type="component" value="Chromosome"/>
</dbReference>
<dbReference type="Pfam" id="PF00497">
    <property type="entry name" value="SBP_bac_3"/>
    <property type="match status" value="2"/>
</dbReference>
<dbReference type="PANTHER" id="PTHR43047:SF72">
    <property type="entry name" value="OSMOSENSING HISTIDINE PROTEIN KINASE SLN1"/>
    <property type="match status" value="1"/>
</dbReference>
<evidence type="ECO:0000256" key="8">
    <source>
        <dbReference type="ARBA" id="ARBA00022692"/>
    </source>
</evidence>
<dbReference type="Gene3D" id="3.30.565.10">
    <property type="entry name" value="Histidine kinase-like ATPase, C-terminal domain"/>
    <property type="match status" value="1"/>
</dbReference>
<evidence type="ECO:0000256" key="4">
    <source>
        <dbReference type="ARBA" id="ARBA00022475"/>
    </source>
</evidence>
<dbReference type="InterPro" id="IPR049871">
    <property type="entry name" value="BvgS-like_periplasmic2"/>
</dbReference>
<keyword evidence="6 17" id="KW-0597">Phosphoprotein</keyword>
<dbReference type="Pfam" id="PF08448">
    <property type="entry name" value="PAS_4"/>
    <property type="match status" value="1"/>
</dbReference>
<evidence type="ECO:0000256" key="14">
    <source>
        <dbReference type="ARBA" id="ARBA00023012"/>
    </source>
</evidence>
<dbReference type="InterPro" id="IPR001638">
    <property type="entry name" value="Solute-binding_3/MltF_N"/>
</dbReference>
<evidence type="ECO:0000256" key="15">
    <source>
        <dbReference type="ARBA" id="ARBA00023136"/>
    </source>
</evidence>
<dbReference type="InterPro" id="IPR049870">
    <property type="entry name" value="BvgS-like_periplasmic1"/>
</dbReference>
<dbReference type="CDD" id="cd00082">
    <property type="entry name" value="HisKA"/>
    <property type="match status" value="1"/>
</dbReference>
<dbReference type="Pfam" id="PF02518">
    <property type="entry name" value="HATPase_c"/>
    <property type="match status" value="1"/>
</dbReference>
<dbReference type="EMBL" id="CP000438">
    <property type="protein sequence ID" value="ABJ13222.1"/>
    <property type="molecule type" value="Genomic_DNA"/>
</dbReference>
<evidence type="ECO:0000259" key="20">
    <source>
        <dbReference type="PROSITE" id="PS50110"/>
    </source>
</evidence>
<dbReference type="Gene3D" id="3.30.450.20">
    <property type="entry name" value="PAS domain"/>
    <property type="match status" value="1"/>
</dbReference>
<dbReference type="PROSITE" id="PS50113">
    <property type="entry name" value="PAC"/>
    <property type="match status" value="1"/>
</dbReference>
<evidence type="ECO:0000256" key="5">
    <source>
        <dbReference type="ARBA" id="ARBA00022519"/>
    </source>
</evidence>
<dbReference type="HOGENOM" id="CLU_000445_37_3_6"/>
<evidence type="ECO:0000256" key="1">
    <source>
        <dbReference type="ARBA" id="ARBA00000085"/>
    </source>
</evidence>
<dbReference type="CDD" id="cd13705">
    <property type="entry name" value="PBP2_BvgS_D1"/>
    <property type="match status" value="1"/>
</dbReference>
<dbReference type="CDD" id="cd00088">
    <property type="entry name" value="HPT"/>
    <property type="match status" value="1"/>
</dbReference>
<dbReference type="CDD" id="cd17546">
    <property type="entry name" value="REC_hyHK_CKI1_RcsC-like"/>
    <property type="match status" value="1"/>
</dbReference>
<evidence type="ECO:0000313" key="25">
    <source>
        <dbReference type="Proteomes" id="UP000000653"/>
    </source>
</evidence>
<dbReference type="Pfam" id="PF00512">
    <property type="entry name" value="HisKA"/>
    <property type="match status" value="1"/>
</dbReference>
<dbReference type="SUPFAM" id="SSF47226">
    <property type="entry name" value="Histidine-containing phosphotransfer domain, HPT domain"/>
    <property type="match status" value="1"/>
</dbReference>